<dbReference type="EMBL" id="JAIBSC010000162">
    <property type="protein sequence ID" value="KAH1894146.1"/>
    <property type="molecule type" value="Genomic_DNA"/>
</dbReference>
<reference evidence="1" key="1">
    <citation type="submission" date="2021-08" db="EMBL/GenBank/DDBJ databases">
        <title>Global Aspergillus fumigatus from environmental and clinical sources.</title>
        <authorList>
            <person name="Barber A."/>
            <person name="Sae-Ong T."/>
        </authorList>
    </citation>
    <scope>NUCLEOTIDE SEQUENCE</scope>
    <source>
        <strain evidence="1">NRZ-2016-071</strain>
    </source>
</reference>
<protein>
    <submittedName>
        <fullName evidence="1">Uncharacterized protein</fullName>
    </submittedName>
</protein>
<evidence type="ECO:0000313" key="2">
    <source>
        <dbReference type="Proteomes" id="UP000813423"/>
    </source>
</evidence>
<evidence type="ECO:0000313" key="1">
    <source>
        <dbReference type="EMBL" id="KAH1894146.1"/>
    </source>
</evidence>
<dbReference type="Proteomes" id="UP000813423">
    <property type="component" value="Unassembled WGS sequence"/>
</dbReference>
<organism evidence="1 2">
    <name type="scientific">Aspergillus fumigatus</name>
    <name type="common">Neosartorya fumigata</name>
    <dbReference type="NCBI Taxonomy" id="746128"/>
    <lineage>
        <taxon>Eukaryota</taxon>
        <taxon>Fungi</taxon>
        <taxon>Dikarya</taxon>
        <taxon>Ascomycota</taxon>
        <taxon>Pezizomycotina</taxon>
        <taxon>Eurotiomycetes</taxon>
        <taxon>Eurotiomycetidae</taxon>
        <taxon>Eurotiales</taxon>
        <taxon>Aspergillaceae</taxon>
        <taxon>Aspergillus</taxon>
        <taxon>Aspergillus subgen. Fumigati</taxon>
    </lineage>
</organism>
<proteinExistence type="predicted"/>
<accession>A0A229XUT7</accession>
<comment type="caution">
    <text evidence="1">The sequence shown here is derived from an EMBL/GenBank/DDBJ whole genome shotgun (WGS) entry which is preliminary data.</text>
</comment>
<gene>
    <name evidence="1" type="ORF">KXV57_002539</name>
</gene>
<name>A0A229XUT7_ASPFM</name>
<sequence>MGAPRTSNIKRTIERNNCRKLLAQHIGEKLGLTISPDQVRTKPRQDDPYRWFLSERVKEEGLFDSNLSDLSSGKFGRIRKALVNKEIEAVPPEFEESPINEGMQNFASDYSFPATIRRLEQEKKDALSNYEELRASCSALTDEITMLKQELEHLQDENQKNVAAIHAFKQHLAEFLSRIQEHV</sequence>
<dbReference type="AlphaFoldDB" id="A0A229XUT7"/>